<dbReference type="Proteomes" id="UP000319817">
    <property type="component" value="Chromosome"/>
</dbReference>
<keyword evidence="1 3" id="KW-0597">Phosphoprotein</keyword>
<dbReference type="InterPro" id="IPR011006">
    <property type="entry name" value="CheY-like_superfamily"/>
</dbReference>
<dbReference type="RefSeq" id="WP_145417559.1">
    <property type="nucleotide sequence ID" value="NZ_CP036526.1"/>
</dbReference>
<dbReference type="SMART" id="SM00448">
    <property type="entry name" value="REC"/>
    <property type="match status" value="1"/>
</dbReference>
<dbReference type="CDD" id="cd00156">
    <property type="entry name" value="REC"/>
    <property type="match status" value="1"/>
</dbReference>
<dbReference type="InterPro" id="IPR050595">
    <property type="entry name" value="Bact_response_regulator"/>
</dbReference>
<dbReference type="AlphaFoldDB" id="A0A517NSB7"/>
<evidence type="ECO:0000256" key="2">
    <source>
        <dbReference type="ARBA" id="ARBA00023012"/>
    </source>
</evidence>
<dbReference type="GO" id="GO:0000160">
    <property type="term" value="P:phosphorelay signal transduction system"/>
    <property type="evidence" value="ECO:0007669"/>
    <property type="project" value="UniProtKB-KW"/>
</dbReference>
<keyword evidence="2" id="KW-0902">Two-component regulatory system</keyword>
<reference evidence="5 6" key="1">
    <citation type="submission" date="2019-02" db="EMBL/GenBank/DDBJ databases">
        <title>Deep-cultivation of Planctomycetes and their phenomic and genomic characterization uncovers novel biology.</title>
        <authorList>
            <person name="Wiegand S."/>
            <person name="Jogler M."/>
            <person name="Boedeker C."/>
            <person name="Pinto D."/>
            <person name="Vollmers J."/>
            <person name="Rivas-Marin E."/>
            <person name="Kohn T."/>
            <person name="Peeters S.H."/>
            <person name="Heuer A."/>
            <person name="Rast P."/>
            <person name="Oberbeckmann S."/>
            <person name="Bunk B."/>
            <person name="Jeske O."/>
            <person name="Meyerdierks A."/>
            <person name="Storesund J.E."/>
            <person name="Kallscheuer N."/>
            <person name="Luecker S."/>
            <person name="Lage O.M."/>
            <person name="Pohl T."/>
            <person name="Merkel B.J."/>
            <person name="Hornburger P."/>
            <person name="Mueller R.-W."/>
            <person name="Bruemmer F."/>
            <person name="Labrenz M."/>
            <person name="Spormann A.M."/>
            <person name="Op den Camp H."/>
            <person name="Overmann J."/>
            <person name="Amann R."/>
            <person name="Jetten M.S.M."/>
            <person name="Mascher T."/>
            <person name="Medema M.H."/>
            <person name="Devos D.P."/>
            <person name="Kaster A.-K."/>
            <person name="Ovreas L."/>
            <person name="Rohde M."/>
            <person name="Galperin M.Y."/>
            <person name="Jogler C."/>
        </authorList>
    </citation>
    <scope>NUCLEOTIDE SEQUENCE [LARGE SCALE GENOMIC DNA]</scope>
    <source>
        <strain evidence="5 6">K23_9</strain>
    </source>
</reference>
<evidence type="ECO:0000259" key="4">
    <source>
        <dbReference type="PROSITE" id="PS50110"/>
    </source>
</evidence>
<dbReference type="Pfam" id="PF00072">
    <property type="entry name" value="Response_reg"/>
    <property type="match status" value="1"/>
</dbReference>
<accession>A0A517NSB7</accession>
<dbReference type="PANTHER" id="PTHR44591:SF14">
    <property type="entry name" value="PROTEIN PILG"/>
    <property type="match status" value="1"/>
</dbReference>
<organism evidence="5 6">
    <name type="scientific">Stieleria marina</name>
    <dbReference type="NCBI Taxonomy" id="1930275"/>
    <lineage>
        <taxon>Bacteria</taxon>
        <taxon>Pseudomonadati</taxon>
        <taxon>Planctomycetota</taxon>
        <taxon>Planctomycetia</taxon>
        <taxon>Pirellulales</taxon>
        <taxon>Pirellulaceae</taxon>
        <taxon>Stieleria</taxon>
    </lineage>
</organism>
<dbReference type="OrthoDB" id="272828at2"/>
<proteinExistence type="predicted"/>
<evidence type="ECO:0000313" key="5">
    <source>
        <dbReference type="EMBL" id="QDT10013.1"/>
    </source>
</evidence>
<name>A0A517NSB7_9BACT</name>
<dbReference type="EMBL" id="CP036526">
    <property type="protein sequence ID" value="QDT10013.1"/>
    <property type="molecule type" value="Genomic_DNA"/>
</dbReference>
<dbReference type="InterPro" id="IPR001789">
    <property type="entry name" value="Sig_transdc_resp-reg_receiver"/>
</dbReference>
<evidence type="ECO:0000256" key="1">
    <source>
        <dbReference type="ARBA" id="ARBA00022553"/>
    </source>
</evidence>
<feature type="domain" description="Response regulatory" evidence="4">
    <location>
        <begin position="6"/>
        <end position="123"/>
    </location>
</feature>
<dbReference type="SUPFAM" id="SSF52172">
    <property type="entry name" value="CheY-like"/>
    <property type="match status" value="1"/>
</dbReference>
<dbReference type="Gene3D" id="3.40.50.2300">
    <property type="match status" value="1"/>
</dbReference>
<protein>
    <submittedName>
        <fullName evidence="5">Chemotaxis protein CheY</fullName>
    </submittedName>
</protein>
<keyword evidence="6" id="KW-1185">Reference proteome</keyword>
<evidence type="ECO:0000256" key="3">
    <source>
        <dbReference type="PROSITE-ProRule" id="PRU00169"/>
    </source>
</evidence>
<feature type="modified residue" description="4-aspartylphosphate" evidence="3">
    <location>
        <position position="55"/>
    </location>
</feature>
<sequence>MSQTKTVLIVEDDPVFRRVLSFSIAKKGMIVETANHGGSGFDRLMNGGIDFLVTDLQMPLCSGIELLERLQAVKGYQCPSTVLCTAKGLELDRNDLIERFNLLALMHKPFSPRKLTEVIINHFEEVAGVVDKDQEATEMITPTFAMNPIALQADVGHHG</sequence>
<gene>
    <name evidence="5" type="primary">cheY_1</name>
    <name evidence="5" type="ORF">K239x_19660</name>
</gene>
<evidence type="ECO:0000313" key="6">
    <source>
        <dbReference type="Proteomes" id="UP000319817"/>
    </source>
</evidence>
<dbReference type="PANTHER" id="PTHR44591">
    <property type="entry name" value="STRESS RESPONSE REGULATOR PROTEIN 1"/>
    <property type="match status" value="1"/>
</dbReference>
<dbReference type="PROSITE" id="PS50110">
    <property type="entry name" value="RESPONSE_REGULATORY"/>
    <property type="match status" value="1"/>
</dbReference>